<dbReference type="EMBL" id="QTSX02003600">
    <property type="protein sequence ID" value="KAJ9069960.1"/>
    <property type="molecule type" value="Genomic_DNA"/>
</dbReference>
<protein>
    <submittedName>
        <fullName evidence="1">Uncharacterized protein</fullName>
    </submittedName>
</protein>
<evidence type="ECO:0000313" key="1">
    <source>
        <dbReference type="EMBL" id="KAJ9069960.1"/>
    </source>
</evidence>
<accession>A0ACC2T647</accession>
<organism evidence="1 2">
    <name type="scientific">Entomophthora muscae</name>
    <dbReference type="NCBI Taxonomy" id="34485"/>
    <lineage>
        <taxon>Eukaryota</taxon>
        <taxon>Fungi</taxon>
        <taxon>Fungi incertae sedis</taxon>
        <taxon>Zoopagomycota</taxon>
        <taxon>Entomophthoromycotina</taxon>
        <taxon>Entomophthoromycetes</taxon>
        <taxon>Entomophthorales</taxon>
        <taxon>Entomophthoraceae</taxon>
        <taxon>Entomophthora</taxon>
    </lineage>
</organism>
<gene>
    <name evidence="1" type="ORF">DSO57_1013462</name>
</gene>
<evidence type="ECO:0000313" key="2">
    <source>
        <dbReference type="Proteomes" id="UP001165960"/>
    </source>
</evidence>
<name>A0ACC2T647_9FUNG</name>
<sequence length="250" mass="28029">MHLALQDSLNGRVSRRDVDAGATDCRVQVAMILLVFIVLVLVVVWLTPLLRAWLHGNKEMLSDTTLSQIESYRAWHVSNSRALVLKRSNMHFLREARVQTKIPVPDDRDFYFEVMPLTIKPGATILIGAGPQDCTRDYPQDFLFDIITGAIQANGVILDRLPSTISPEGSIIGCLITCWPKPSITFSRNGQFSRRIDLPYPSPLHPTILSSASCSFSTNFGYSEFLYFPTSEPPPRYSIAVPQHAIIRNN</sequence>
<dbReference type="Proteomes" id="UP001165960">
    <property type="component" value="Unassembled WGS sequence"/>
</dbReference>
<reference evidence="1" key="1">
    <citation type="submission" date="2022-04" db="EMBL/GenBank/DDBJ databases">
        <title>Genome of the entomopathogenic fungus Entomophthora muscae.</title>
        <authorList>
            <person name="Elya C."/>
            <person name="Lovett B.R."/>
            <person name="Lee E."/>
            <person name="Macias A.M."/>
            <person name="Hajek A.E."/>
            <person name="De Bivort B.L."/>
            <person name="Kasson M.T."/>
            <person name="De Fine Licht H.H."/>
            <person name="Stajich J.E."/>
        </authorList>
    </citation>
    <scope>NUCLEOTIDE SEQUENCE</scope>
    <source>
        <strain evidence="1">Berkeley</strain>
    </source>
</reference>
<keyword evidence="2" id="KW-1185">Reference proteome</keyword>
<comment type="caution">
    <text evidence="1">The sequence shown here is derived from an EMBL/GenBank/DDBJ whole genome shotgun (WGS) entry which is preliminary data.</text>
</comment>
<proteinExistence type="predicted"/>